<evidence type="ECO:0000256" key="1">
    <source>
        <dbReference type="SAM" id="MobiDB-lite"/>
    </source>
</evidence>
<feature type="region of interest" description="Disordered" evidence="1">
    <location>
        <begin position="82"/>
        <end position="117"/>
    </location>
</feature>
<sequence>MQLEKERESDGQELGYEDAYPYCTTTTTTTIFTFTINTISTISTPLMQDTTCWLFASSPPPLSPPALSLPNTTINNHAYLHHDNHHHHHQQHHRKQPHLQPHYDISTTHAPSPSPAR</sequence>
<evidence type="ECO:0000313" key="2">
    <source>
        <dbReference type="EMBL" id="MPC53039.1"/>
    </source>
</evidence>
<reference evidence="2 3" key="1">
    <citation type="submission" date="2019-05" db="EMBL/GenBank/DDBJ databases">
        <title>Another draft genome of Portunus trituberculatus and its Hox gene families provides insights of decapod evolution.</title>
        <authorList>
            <person name="Jeong J.-H."/>
            <person name="Song I."/>
            <person name="Kim S."/>
            <person name="Choi T."/>
            <person name="Kim D."/>
            <person name="Ryu S."/>
            <person name="Kim W."/>
        </authorList>
    </citation>
    <scope>NUCLEOTIDE SEQUENCE [LARGE SCALE GENOMIC DNA]</scope>
    <source>
        <tissue evidence="2">Muscle</tissue>
    </source>
</reference>
<dbReference type="AlphaFoldDB" id="A0A5B7G631"/>
<feature type="compositionally biased region" description="Basic residues" evidence="1">
    <location>
        <begin position="83"/>
        <end position="97"/>
    </location>
</feature>
<dbReference type="EMBL" id="VSRR010011343">
    <property type="protein sequence ID" value="MPC53039.1"/>
    <property type="molecule type" value="Genomic_DNA"/>
</dbReference>
<protein>
    <submittedName>
        <fullName evidence="2">Uncharacterized protein</fullName>
    </submittedName>
</protein>
<evidence type="ECO:0000313" key="3">
    <source>
        <dbReference type="Proteomes" id="UP000324222"/>
    </source>
</evidence>
<proteinExistence type="predicted"/>
<dbReference type="Proteomes" id="UP000324222">
    <property type="component" value="Unassembled WGS sequence"/>
</dbReference>
<comment type="caution">
    <text evidence="2">The sequence shown here is derived from an EMBL/GenBank/DDBJ whole genome shotgun (WGS) entry which is preliminary data.</text>
</comment>
<name>A0A5B7G631_PORTR</name>
<accession>A0A5B7G631</accession>
<keyword evidence="3" id="KW-1185">Reference proteome</keyword>
<gene>
    <name evidence="2" type="ORF">E2C01_046923</name>
</gene>
<organism evidence="2 3">
    <name type="scientific">Portunus trituberculatus</name>
    <name type="common">Swimming crab</name>
    <name type="synonym">Neptunus trituberculatus</name>
    <dbReference type="NCBI Taxonomy" id="210409"/>
    <lineage>
        <taxon>Eukaryota</taxon>
        <taxon>Metazoa</taxon>
        <taxon>Ecdysozoa</taxon>
        <taxon>Arthropoda</taxon>
        <taxon>Crustacea</taxon>
        <taxon>Multicrustacea</taxon>
        <taxon>Malacostraca</taxon>
        <taxon>Eumalacostraca</taxon>
        <taxon>Eucarida</taxon>
        <taxon>Decapoda</taxon>
        <taxon>Pleocyemata</taxon>
        <taxon>Brachyura</taxon>
        <taxon>Eubrachyura</taxon>
        <taxon>Portunoidea</taxon>
        <taxon>Portunidae</taxon>
        <taxon>Portuninae</taxon>
        <taxon>Portunus</taxon>
    </lineage>
</organism>